<accession>A0A6G9ZGZ3</accession>
<organism evidence="1 2">
    <name type="scientific">Nocardia terpenica</name>
    <dbReference type="NCBI Taxonomy" id="455432"/>
    <lineage>
        <taxon>Bacteria</taxon>
        <taxon>Bacillati</taxon>
        <taxon>Actinomycetota</taxon>
        <taxon>Actinomycetes</taxon>
        <taxon>Mycobacteriales</taxon>
        <taxon>Nocardiaceae</taxon>
        <taxon>Nocardia</taxon>
    </lineage>
</organism>
<evidence type="ECO:0000313" key="1">
    <source>
        <dbReference type="EMBL" id="QIS24730.1"/>
    </source>
</evidence>
<name>A0A6G9ZGZ3_9NOCA</name>
<reference evidence="1 2" key="1">
    <citation type="journal article" date="2019" name="ACS Chem. Biol.">
        <title>Identification and Mobilization of a Cryptic Antibiotic Biosynthesis Gene Locus from a Human-Pathogenic Nocardia Isolate.</title>
        <authorList>
            <person name="Herisse M."/>
            <person name="Ishida K."/>
            <person name="Porter J.L."/>
            <person name="Howden B."/>
            <person name="Hertweck C."/>
            <person name="Stinear T.P."/>
            <person name="Pidot S.J."/>
        </authorList>
    </citation>
    <scope>NUCLEOTIDE SEQUENCE [LARGE SCALE GENOMIC DNA]</scope>
    <source>
        <strain evidence="1 2">AUSMDU00012715</strain>
    </source>
</reference>
<protein>
    <recommendedName>
        <fullName evidence="3">Mammalian cell entry protein</fullName>
    </recommendedName>
</protein>
<dbReference type="EMBL" id="CP046173">
    <property type="protein sequence ID" value="QIS24730.1"/>
    <property type="molecule type" value="Genomic_DNA"/>
</dbReference>
<dbReference type="Proteomes" id="UP000500953">
    <property type="component" value="Chromosome"/>
</dbReference>
<sequence>MWAAITAVLTIAGVTVAAFLVAARHDIAHRDAVVAGDRHAEQAATDYAVGAATVNFADFNAWVTRLKVGTVPALANKFDATAPKLQEILTPLKWTSTASPIATTVLSESGGIYKVDVFVNVSSTNVQNPQGAQTTVTYSVTVDANSGWKISDVGGMDAALPTK</sequence>
<evidence type="ECO:0008006" key="3">
    <source>
        <dbReference type="Google" id="ProtNLM"/>
    </source>
</evidence>
<dbReference type="AlphaFoldDB" id="A0A6G9ZGZ3"/>
<proteinExistence type="predicted"/>
<gene>
    <name evidence="1" type="ORF">F6W96_38645</name>
</gene>
<evidence type="ECO:0000313" key="2">
    <source>
        <dbReference type="Proteomes" id="UP000500953"/>
    </source>
</evidence>